<dbReference type="NCBIfam" id="NF004283">
    <property type="entry name" value="PRK05692.1"/>
    <property type="match status" value="1"/>
</dbReference>
<evidence type="ECO:0000256" key="6">
    <source>
        <dbReference type="ARBA" id="ARBA00049877"/>
    </source>
</evidence>
<dbReference type="GeneID" id="2907421"/>
<evidence type="ECO:0000313" key="11">
    <source>
        <dbReference type="Proteomes" id="UP000256601"/>
    </source>
</evidence>
<dbReference type="GO" id="GO:0006552">
    <property type="term" value="P:L-leucine catabolic process"/>
    <property type="evidence" value="ECO:0007669"/>
    <property type="project" value="TreeGrafter"/>
</dbReference>
<evidence type="ECO:0000259" key="7">
    <source>
        <dbReference type="PROSITE" id="PS50991"/>
    </source>
</evidence>
<dbReference type="InterPro" id="IPR000891">
    <property type="entry name" value="PYR_CT"/>
</dbReference>
<evidence type="ECO:0000256" key="3">
    <source>
        <dbReference type="ARBA" id="ARBA00012910"/>
    </source>
</evidence>
<dbReference type="SUPFAM" id="SSF51569">
    <property type="entry name" value="Aldolase"/>
    <property type="match status" value="1"/>
</dbReference>
<evidence type="ECO:0000256" key="4">
    <source>
        <dbReference type="ARBA" id="ARBA00022723"/>
    </source>
</evidence>
<reference evidence="8 10" key="1">
    <citation type="journal article" date="2016" name="PLoS ONE">
        <title>Sequence Assembly of Yarrowia lipolytica Strain W29/CLIB89 Shows Transposable Element Diversity.</title>
        <authorList>
            <person name="Magnan C."/>
            <person name="Yu J."/>
            <person name="Chang I."/>
            <person name="Jahn E."/>
            <person name="Kanomata Y."/>
            <person name="Wu J."/>
            <person name="Zeller M."/>
            <person name="Oakes M."/>
            <person name="Baldi P."/>
            <person name="Sandmeyer S."/>
        </authorList>
    </citation>
    <scope>NUCLEOTIDE SEQUENCE [LARGE SCALE GENOMIC DNA]</scope>
    <source>
        <strain evidence="8">CLIB89</strain>
        <strain evidence="10">CLIB89(W29)</strain>
    </source>
</reference>
<dbReference type="VEuPathDB" id="FungiDB:YALI1_B29483g"/>
<gene>
    <name evidence="9" type="ORF">B0I71DRAFT_131720</name>
    <name evidence="8" type="ORF">YALI1_B29483g</name>
</gene>
<dbReference type="InterPro" id="IPR000138">
    <property type="entry name" value="HMG_CoA_lyase_AS"/>
</dbReference>
<dbReference type="EMBL" id="CP017554">
    <property type="protein sequence ID" value="AOW02080.1"/>
    <property type="molecule type" value="Genomic_DNA"/>
</dbReference>
<dbReference type="GO" id="GO:0046872">
    <property type="term" value="F:metal ion binding"/>
    <property type="evidence" value="ECO:0007669"/>
    <property type="project" value="UniProtKB-KW"/>
</dbReference>
<dbReference type="EC" id="4.1.3.4" evidence="3"/>
<dbReference type="EMBL" id="KZ858990">
    <property type="protein sequence ID" value="RDW25967.1"/>
    <property type="molecule type" value="Genomic_DNA"/>
</dbReference>
<feature type="domain" description="Pyruvate carboxyltransferase" evidence="7">
    <location>
        <begin position="16"/>
        <end position="288"/>
    </location>
</feature>
<dbReference type="Gene3D" id="3.20.20.70">
    <property type="entry name" value="Aldolase class I"/>
    <property type="match status" value="1"/>
</dbReference>
<name>A0A1H6PPI9_YARLL</name>
<dbReference type="PANTHER" id="PTHR42738">
    <property type="entry name" value="HYDROXYMETHYLGLUTARYL-COA LYASE"/>
    <property type="match status" value="1"/>
</dbReference>
<comment type="catalytic activity">
    <reaction evidence="6">
        <text>(3S)-3-hydroxy-3-methylglutaryl-CoA = acetoacetate + acetyl-CoA</text>
        <dbReference type="Rhea" id="RHEA:24404"/>
        <dbReference type="ChEBI" id="CHEBI:13705"/>
        <dbReference type="ChEBI" id="CHEBI:43074"/>
        <dbReference type="ChEBI" id="CHEBI:57288"/>
        <dbReference type="EC" id="4.1.3.4"/>
    </reaction>
</comment>
<dbReference type="UniPathway" id="UPA00896">
    <property type="reaction ID" value="UER00863"/>
</dbReference>
<dbReference type="FunFam" id="3.20.20.70:FF:000201">
    <property type="entry name" value="Hydroxymethylglutaryl-CoA lyase"/>
    <property type="match status" value="1"/>
</dbReference>
<comment type="similarity">
    <text evidence="2">Belongs to the HMG-CoA lyase family.</text>
</comment>
<reference evidence="9 11" key="2">
    <citation type="submission" date="2018-07" db="EMBL/GenBank/DDBJ databases">
        <title>Draft Genome Assemblies for Five Robust Yarrowia lipolytica Strains Exhibiting High Lipid Production and Pentose Sugar Utilization and Sugar Alcohol Secretion from Undetoxified Lignocellulosic Biomass Hydrolysates.</title>
        <authorList>
            <consortium name="DOE Joint Genome Institute"/>
            <person name="Walker C."/>
            <person name="Ryu S."/>
            <person name="Na H."/>
            <person name="Zane M."/>
            <person name="LaButti K."/>
            <person name="Lipzen A."/>
            <person name="Haridas S."/>
            <person name="Barry K."/>
            <person name="Grigoriev I.V."/>
            <person name="Quarterman J."/>
            <person name="Slininger P."/>
            <person name="Dien B."/>
            <person name="Trinh C.T."/>
        </authorList>
    </citation>
    <scope>NUCLEOTIDE SEQUENCE [LARGE SCALE GENOMIC DNA]</scope>
    <source>
        <strain evidence="9 11">YB392</strain>
    </source>
</reference>
<dbReference type="GO" id="GO:0004419">
    <property type="term" value="F:hydroxymethylglutaryl-CoA lyase activity"/>
    <property type="evidence" value="ECO:0007669"/>
    <property type="project" value="UniProtKB-EC"/>
</dbReference>
<dbReference type="PROSITE" id="PS01062">
    <property type="entry name" value="HMG_COA_LYASE"/>
    <property type="match status" value="1"/>
</dbReference>
<evidence type="ECO:0000313" key="8">
    <source>
        <dbReference type="EMBL" id="AOW02080.1"/>
    </source>
</evidence>
<dbReference type="Proteomes" id="UP000256601">
    <property type="component" value="Unassembled WGS sequence"/>
</dbReference>
<dbReference type="VEuPathDB" id="FungiDB:YALI0_B22550g"/>
<dbReference type="OrthoDB" id="1905920at2759"/>
<dbReference type="InterPro" id="IPR043594">
    <property type="entry name" value="HMGL"/>
</dbReference>
<dbReference type="InterPro" id="IPR013785">
    <property type="entry name" value="Aldolase_TIM"/>
</dbReference>
<dbReference type="OMA" id="FQMRNTH"/>
<proteinExistence type="inferred from homology"/>
<evidence type="ECO:0000256" key="5">
    <source>
        <dbReference type="ARBA" id="ARBA00023239"/>
    </source>
</evidence>
<dbReference type="Proteomes" id="UP000182444">
    <property type="component" value="Chromosome 1B"/>
</dbReference>
<dbReference type="GO" id="GO:0046951">
    <property type="term" value="P:ketone body biosynthetic process"/>
    <property type="evidence" value="ECO:0007669"/>
    <property type="project" value="TreeGrafter"/>
</dbReference>
<dbReference type="AlphaFoldDB" id="A0A1H6PPI9"/>
<organism evidence="8 10">
    <name type="scientific">Yarrowia lipolytica</name>
    <name type="common">Candida lipolytica</name>
    <dbReference type="NCBI Taxonomy" id="4952"/>
    <lineage>
        <taxon>Eukaryota</taxon>
        <taxon>Fungi</taxon>
        <taxon>Dikarya</taxon>
        <taxon>Ascomycota</taxon>
        <taxon>Saccharomycotina</taxon>
        <taxon>Dipodascomycetes</taxon>
        <taxon>Dipodascales</taxon>
        <taxon>Dipodascales incertae sedis</taxon>
        <taxon>Yarrowia</taxon>
    </lineage>
</organism>
<evidence type="ECO:0000256" key="2">
    <source>
        <dbReference type="ARBA" id="ARBA00009405"/>
    </source>
</evidence>
<dbReference type="PROSITE" id="PS50991">
    <property type="entry name" value="PYR_CT"/>
    <property type="match status" value="1"/>
</dbReference>
<dbReference type="Pfam" id="PF00682">
    <property type="entry name" value="HMGL-like"/>
    <property type="match status" value="1"/>
</dbReference>
<evidence type="ECO:0000313" key="10">
    <source>
        <dbReference type="Proteomes" id="UP000182444"/>
    </source>
</evidence>
<keyword evidence="5" id="KW-0456">Lyase</keyword>
<sequence length="318" mass="34100">MRRTLARLQHHSNAFVRIVEVAPRDGLQNEKKIPSTETKTSLIDRLVATGLQTVEVTSFVSPKWVPAMADNEAILKHCNQTHGGTTVDFPVLTPNAKGMQKALELGAKEVAIFAASSDGFAKKNTNCTVDESFERFEEVLKLARNAGHPVKVRGYLSTVIGCPYDGPTEPARVAELAQRLIDLGCYEVSLGDTIGVGTPGTIEMMLDQVMRRVPAEMLAIHAHDTYGQGVANVMKAVDMGVRVVDASVAGLGGCPYAKGATGNVATEDVVYALHGSGYDTGVNLDLLAETGEWISKELGRPNGSRAGRAIWTKNQAKI</sequence>
<evidence type="ECO:0000313" key="9">
    <source>
        <dbReference type="EMBL" id="RDW25967.1"/>
    </source>
</evidence>
<dbReference type="RefSeq" id="XP_501226.1">
    <property type="nucleotide sequence ID" value="XM_501226.1"/>
</dbReference>
<dbReference type="CDD" id="cd07938">
    <property type="entry name" value="DRE_TIM_HMGL"/>
    <property type="match status" value="1"/>
</dbReference>
<dbReference type="KEGG" id="yli:2907421"/>
<protein>
    <recommendedName>
        <fullName evidence="3">hydroxymethylglutaryl-CoA lyase</fullName>
        <ecNumber evidence="3">4.1.3.4</ecNumber>
    </recommendedName>
</protein>
<evidence type="ECO:0000256" key="1">
    <source>
        <dbReference type="ARBA" id="ARBA00005143"/>
    </source>
</evidence>
<keyword evidence="4" id="KW-0479">Metal-binding</keyword>
<dbReference type="eggNOG" id="KOG2368">
    <property type="taxonomic scope" value="Eukaryota"/>
</dbReference>
<accession>A0A1H6PPI9</accession>
<dbReference type="PANTHER" id="PTHR42738:SF7">
    <property type="entry name" value="HYDROXYMETHYLGLUTARYL-COA LYASE"/>
    <property type="match status" value="1"/>
</dbReference>
<comment type="pathway">
    <text evidence="1">Metabolic intermediate metabolism; (S)-3-hydroxy-3-methylglutaryl-CoA degradation; acetoacetate from (S)-3-hydroxy-3-methylglutaryl-CoA: step 1/1.</text>
</comment>